<evidence type="ECO:0000256" key="2">
    <source>
        <dbReference type="ARBA" id="ARBA00022729"/>
    </source>
</evidence>
<dbReference type="SUPFAM" id="SSF53850">
    <property type="entry name" value="Periplasmic binding protein-like II"/>
    <property type="match status" value="1"/>
</dbReference>
<evidence type="ECO:0000259" key="4">
    <source>
        <dbReference type="SMART" id="SM00062"/>
    </source>
</evidence>
<dbReference type="EMBL" id="JAYDYW010000005">
    <property type="protein sequence ID" value="MEE1673559.1"/>
    <property type="molecule type" value="Genomic_DNA"/>
</dbReference>
<dbReference type="Pfam" id="PF00497">
    <property type="entry name" value="SBP_bac_3"/>
    <property type="match status" value="1"/>
</dbReference>
<name>A0ABU7G2C9_9ALTE</name>
<dbReference type="RefSeq" id="WP_329774838.1">
    <property type="nucleotide sequence ID" value="NZ_JAYDYW010000005.1"/>
</dbReference>
<evidence type="ECO:0000313" key="5">
    <source>
        <dbReference type="EMBL" id="MEE1673559.1"/>
    </source>
</evidence>
<accession>A0ABU7G2C9</accession>
<reference evidence="5 6" key="2">
    <citation type="submission" date="2023-12" db="EMBL/GenBank/DDBJ databases">
        <authorList>
            <consortium name="Cladostephus spongiosus"/>
            <person name="Lorente B."/>
            <person name="Cabral C."/>
            <person name="Frias J."/>
            <person name="Faria J."/>
            <person name="Toubarro D."/>
        </authorList>
    </citation>
    <scope>NUCLEOTIDE SEQUENCE [LARGE SCALE GENOMIC DNA]</scope>
    <source>
        <strain evidence="5 6">ZMCS4</strain>
    </source>
</reference>
<feature type="chain" id="PRO_5045922604" evidence="3">
    <location>
        <begin position="19"/>
        <end position="248"/>
    </location>
</feature>
<dbReference type="Proteomes" id="UP001310248">
    <property type="component" value="Unassembled WGS sequence"/>
</dbReference>
<proteinExistence type="inferred from homology"/>
<dbReference type="InterPro" id="IPR001638">
    <property type="entry name" value="Solute-binding_3/MltF_N"/>
</dbReference>
<sequence>MTRLRILLCLLLSTPVWAQQTLMTANAHWPPWRTIEADGSLSGIEIELLKVVSERLDLQLHTKGCGWKRCLKHMMVGESDVMTGLYRNAEREQYMAFVEPAYRSFQSICFYLKNDSQHQVNSYEDLGMLTISVQSKVAYFERFDQDQALSKHEVIDDLSAFRLLKGQRVDAVVMSCVEGDYFLKEQGISSWFKHADYRQQTRRPVYLAISKLSPLLERQQEISNLLRAMVDSGEIEALIAGKQLAASN</sequence>
<gene>
    <name evidence="5" type="ORF">SNR37_002984</name>
</gene>
<reference evidence="6" key="1">
    <citation type="submission" date="2023-07" db="EMBL/GenBank/DDBJ databases">
        <title>Draft genome sequence of Agarivorans aestuarii strain ZMCS4, a CAZymes producing bacteria isolated from the marine brown algae Clodostephus spongiosus.</title>
        <authorList>
            <person name="Lorente B."/>
            <person name="Cabral C."/>
            <person name="Frias J."/>
            <person name="Faria J."/>
            <person name="Toubarro D."/>
        </authorList>
    </citation>
    <scope>NUCLEOTIDE SEQUENCE [LARGE SCALE GENOMIC DNA]</scope>
    <source>
        <strain evidence="6">ZMCS4</strain>
    </source>
</reference>
<keyword evidence="2 3" id="KW-0732">Signal</keyword>
<organism evidence="5 6">
    <name type="scientific">Agarivorans aestuarii</name>
    <dbReference type="NCBI Taxonomy" id="1563703"/>
    <lineage>
        <taxon>Bacteria</taxon>
        <taxon>Pseudomonadati</taxon>
        <taxon>Pseudomonadota</taxon>
        <taxon>Gammaproteobacteria</taxon>
        <taxon>Alteromonadales</taxon>
        <taxon>Alteromonadaceae</taxon>
        <taxon>Agarivorans</taxon>
    </lineage>
</organism>
<comment type="similarity">
    <text evidence="1">Belongs to the bacterial solute-binding protein 3 family.</text>
</comment>
<dbReference type="SMART" id="SM00062">
    <property type="entry name" value="PBPb"/>
    <property type="match status" value="1"/>
</dbReference>
<evidence type="ECO:0000256" key="3">
    <source>
        <dbReference type="SAM" id="SignalP"/>
    </source>
</evidence>
<protein>
    <submittedName>
        <fullName evidence="5">Transporter substrate-binding domain-containing protein</fullName>
    </submittedName>
</protein>
<evidence type="ECO:0000256" key="1">
    <source>
        <dbReference type="ARBA" id="ARBA00010333"/>
    </source>
</evidence>
<dbReference type="PANTHER" id="PTHR35936:SF19">
    <property type="entry name" value="AMINO-ACID-BINDING PROTEIN YXEM-RELATED"/>
    <property type="match status" value="1"/>
</dbReference>
<feature type="domain" description="Solute-binding protein family 3/N-terminal" evidence="4">
    <location>
        <begin position="20"/>
        <end position="246"/>
    </location>
</feature>
<feature type="signal peptide" evidence="3">
    <location>
        <begin position="1"/>
        <end position="18"/>
    </location>
</feature>
<keyword evidence="6" id="KW-1185">Reference proteome</keyword>
<dbReference type="PANTHER" id="PTHR35936">
    <property type="entry name" value="MEMBRANE-BOUND LYTIC MUREIN TRANSGLYCOSYLASE F"/>
    <property type="match status" value="1"/>
</dbReference>
<evidence type="ECO:0000313" key="6">
    <source>
        <dbReference type="Proteomes" id="UP001310248"/>
    </source>
</evidence>
<comment type="caution">
    <text evidence="5">The sequence shown here is derived from an EMBL/GenBank/DDBJ whole genome shotgun (WGS) entry which is preliminary data.</text>
</comment>
<dbReference type="Gene3D" id="3.40.190.10">
    <property type="entry name" value="Periplasmic binding protein-like II"/>
    <property type="match status" value="2"/>
</dbReference>